<feature type="compositionally biased region" description="Polar residues" evidence="6">
    <location>
        <begin position="818"/>
        <end position="858"/>
    </location>
</feature>
<dbReference type="PANTHER" id="PTHR23101">
    <property type="entry name" value="RAB GDP/GTP EXCHANGE FACTOR"/>
    <property type="match status" value="1"/>
</dbReference>
<comment type="subcellular location">
    <subcellularLocation>
        <location evidence="1">Membrane</location>
        <topology evidence="1">Peripheral membrane protein</topology>
    </subcellularLocation>
</comment>
<dbReference type="STRING" id="174720.A0A0N5BVW7"/>
<feature type="compositionally biased region" description="Acidic residues" evidence="6">
    <location>
        <begin position="659"/>
        <end position="673"/>
    </location>
</feature>
<dbReference type="SMART" id="SM00167">
    <property type="entry name" value="VPS9"/>
    <property type="match status" value="1"/>
</dbReference>
<dbReference type="WBParaSite" id="SPAL_0000997300.1">
    <property type="protein sequence ID" value="SPAL_0000997300.1"/>
    <property type="gene ID" value="SPAL_0000997300"/>
</dbReference>
<dbReference type="InterPro" id="IPR001936">
    <property type="entry name" value="RasGAP_dom"/>
</dbReference>
<evidence type="ECO:0000259" key="8">
    <source>
        <dbReference type="PROSITE" id="PS51205"/>
    </source>
</evidence>
<dbReference type="InterPro" id="IPR045046">
    <property type="entry name" value="Vps9-like"/>
</dbReference>
<dbReference type="InterPro" id="IPR041545">
    <property type="entry name" value="DUF5601"/>
</dbReference>
<evidence type="ECO:0000256" key="6">
    <source>
        <dbReference type="SAM" id="MobiDB-lite"/>
    </source>
</evidence>
<dbReference type="Pfam" id="PF18151">
    <property type="entry name" value="DUF5601"/>
    <property type="match status" value="1"/>
</dbReference>
<dbReference type="Proteomes" id="UP000046392">
    <property type="component" value="Unplaced"/>
</dbReference>
<evidence type="ECO:0000259" key="7">
    <source>
        <dbReference type="PROSITE" id="PS50018"/>
    </source>
</evidence>
<name>A0A0N5BVW7_STREA</name>
<feature type="domain" description="VPS9" evidence="8">
    <location>
        <begin position="1265"/>
        <end position="1403"/>
    </location>
</feature>
<organism evidence="9 10">
    <name type="scientific">Strongyloides papillosus</name>
    <name type="common">Intestinal threadworm</name>
    <dbReference type="NCBI Taxonomy" id="174720"/>
    <lineage>
        <taxon>Eukaryota</taxon>
        <taxon>Metazoa</taxon>
        <taxon>Ecdysozoa</taxon>
        <taxon>Nematoda</taxon>
        <taxon>Chromadorea</taxon>
        <taxon>Rhabditida</taxon>
        <taxon>Tylenchina</taxon>
        <taxon>Panagrolaimomorpha</taxon>
        <taxon>Strongyloidoidea</taxon>
        <taxon>Strongyloididae</taxon>
        <taxon>Strongyloides</taxon>
    </lineage>
</organism>
<evidence type="ECO:0000256" key="1">
    <source>
        <dbReference type="ARBA" id="ARBA00004170"/>
    </source>
</evidence>
<dbReference type="GO" id="GO:0006897">
    <property type="term" value="P:endocytosis"/>
    <property type="evidence" value="ECO:0007669"/>
    <property type="project" value="UniProtKB-KW"/>
</dbReference>
<evidence type="ECO:0000313" key="9">
    <source>
        <dbReference type="Proteomes" id="UP000046392"/>
    </source>
</evidence>
<dbReference type="Pfam" id="PF00616">
    <property type="entry name" value="RasGAP"/>
    <property type="match status" value="1"/>
</dbReference>
<dbReference type="GO" id="GO:0031267">
    <property type="term" value="F:small GTPase binding"/>
    <property type="evidence" value="ECO:0007669"/>
    <property type="project" value="TreeGrafter"/>
</dbReference>
<dbReference type="Pfam" id="PF02204">
    <property type="entry name" value="VPS9"/>
    <property type="match status" value="1"/>
</dbReference>
<keyword evidence="5" id="KW-0472">Membrane</keyword>
<feature type="compositionally biased region" description="Polar residues" evidence="6">
    <location>
        <begin position="889"/>
        <end position="899"/>
    </location>
</feature>
<reference evidence="10" key="1">
    <citation type="submission" date="2017-02" db="UniProtKB">
        <authorList>
            <consortium name="WormBaseParasite"/>
        </authorList>
    </citation>
    <scope>IDENTIFICATION</scope>
</reference>
<dbReference type="GO" id="GO:0030139">
    <property type="term" value="C:endocytic vesicle"/>
    <property type="evidence" value="ECO:0007669"/>
    <property type="project" value="TreeGrafter"/>
</dbReference>
<feature type="compositionally biased region" description="Polar residues" evidence="6">
    <location>
        <begin position="867"/>
        <end position="878"/>
    </location>
</feature>
<evidence type="ECO:0000256" key="5">
    <source>
        <dbReference type="ARBA" id="ARBA00023136"/>
    </source>
</evidence>
<dbReference type="Gene3D" id="1.10.246.120">
    <property type="match status" value="1"/>
</dbReference>
<comment type="similarity">
    <text evidence="2">Belongs to the GAPVD1 family.</text>
</comment>
<dbReference type="InterPro" id="IPR003123">
    <property type="entry name" value="VPS9"/>
</dbReference>
<dbReference type="GO" id="GO:0005085">
    <property type="term" value="F:guanyl-nucleotide exchange factor activity"/>
    <property type="evidence" value="ECO:0007669"/>
    <property type="project" value="UniProtKB-KW"/>
</dbReference>
<dbReference type="SUPFAM" id="SSF48350">
    <property type="entry name" value="GTPase activation domain, GAP"/>
    <property type="match status" value="1"/>
</dbReference>
<dbReference type="PANTHER" id="PTHR23101:SF25">
    <property type="entry name" value="GTPASE-ACTIVATING PROTEIN AND VPS9 DOMAIN-CONTAINING PROTEIN 1"/>
    <property type="match status" value="1"/>
</dbReference>
<dbReference type="Gene3D" id="1.10.506.10">
    <property type="entry name" value="GTPase Activation - p120gap, domain 1"/>
    <property type="match status" value="1"/>
</dbReference>
<feature type="domain" description="Ras-GAP" evidence="7">
    <location>
        <begin position="150"/>
        <end position="360"/>
    </location>
</feature>
<dbReference type="SUPFAM" id="SSF109993">
    <property type="entry name" value="VPS9 domain"/>
    <property type="match status" value="1"/>
</dbReference>
<dbReference type="GO" id="GO:0016020">
    <property type="term" value="C:membrane"/>
    <property type="evidence" value="ECO:0007669"/>
    <property type="project" value="UniProtKB-SubCell"/>
</dbReference>
<dbReference type="GO" id="GO:0005829">
    <property type="term" value="C:cytosol"/>
    <property type="evidence" value="ECO:0007669"/>
    <property type="project" value="TreeGrafter"/>
</dbReference>
<sequence>MDSFISLNKLCEKLGSEKLLISNELTIIKNLHEQINEHLSNLQKSTWINKQEQFLLSNLIHHHPSISPDNCSKLIEELSSSNFSEAWKGFGQHHSTFTQIFNLLYSSPQSIAEILAASDNIEKVNGKYNTDDLVRSIYSSLFLSCIFPLDEALMLKVFKQLIPLQITSSNDPRKVLRRGNRTISKLFRLFFDGLYPAKIFITSALHDAILEVLSGDSVFLDVDPSKLLQRFSRPMREAKFGKDETSFSFLEKVTIYRKEIVQKLVGFVKKFIDGINQAMICFPNSLTWFVREIKNSLCNGVNKISNDDITLICTDIIFTHFICPAISNPEYLGIISDTPISNIARFNLMQIGQIIQSLAMYQFEKPPFNTSDLFEELDVTSMSNIVSLILNSSNVQCETYSINIINNEDGDELYHRRNFTCSIYEAKVIISYLRSPCIEAVSDQNIRRDLRNLLLRMPSDFITEKTTENLNIISNCNRNDSPSRTNKLKSIADRGKRLLHHHPTKISSFVRSDSVGHNLSSSPVQSSPSLQNISNIETDIDKSMFDVVILPLGDIKEPLGLLSEDKFMSSIHFIKKHNIRNKLGIEKKARFVTNTESLISDQTIGSIGGDGGEEENPSICSSLDDNLPNDNDNVDGEDISTLPDNFSNNTVSDDGNSSPDDDDVDNNVDGDDVSVDRRTSISMVQHEQNDAPASSTRAAVAPDPIPVMPYVPVTVRKQNPEGLEEQFGKFGIPEISTNQKNKDDTYSLVSDSWSTDVVASDNEGISEKNDRSTRGSSSNTVHSTPLQSGNLLVPSQSGLEDKSDTWSLDALASDSEADPNSSQRRQNDSDVVNNLEDNSPTGDVSRNENAISIDINNEQNKEGNSLMRRQSSGSSFYSKSEIEPESADGYSTSVPIKNDSQSNRLKTGFSNIKNFSNAFGMQKKKSEILLGIQKKAGQAMNTIKNTIVQSDHNNSSPSKVHLNSMFQNNCTNQLIALGEDASSSNNCKSISLADDILDKYKNMRIRNNSEHNNITLDNNMSCFQNEDDEQKYYDENNLLHCKAFSDAKKKLRMTLSGVDSLQSGKLNIALLDFDGDLFEREKSFLIGFLNLLLAEALNNSDKIKAAQIRETIRCLSVFSGRSLRDLIKILKDEYRKRSSYHEYLQQSKLTLLHLESYLSKLVKQINNEKIITEDYLFELLVRTFMSKNDTLVNSFIKEIKTLVAMDEKADTLKKFLDILNDQMINDIMWRGASEEQLKIVSKYIERSVYASIYSILMFPNNEADVMRDEVFHNSVQLMSETINLEHPDIRIPRRLQGECPWPSAQSELGIINAYKTPKDKIRCIVRCCEEIEHLICLSSSASADDLTPVLVYVIIQSNPNSLLSTIQLINGFHSKNAEGKDAYLWAQFTSAVEYIKSLVNKHL</sequence>
<keyword evidence="4" id="KW-0344">Guanine-nucleotide releasing factor</keyword>
<dbReference type="Gene3D" id="1.20.1050.80">
    <property type="entry name" value="VPS9 domain"/>
    <property type="match status" value="1"/>
</dbReference>
<feature type="region of interest" description="Disordered" evidence="6">
    <location>
        <begin position="759"/>
        <end position="899"/>
    </location>
</feature>
<keyword evidence="3" id="KW-0254">Endocytosis</keyword>
<accession>A0A0N5BVW7</accession>
<evidence type="ECO:0000256" key="4">
    <source>
        <dbReference type="ARBA" id="ARBA00022658"/>
    </source>
</evidence>
<feature type="compositionally biased region" description="Polar residues" evidence="6">
    <location>
        <begin position="774"/>
        <end position="798"/>
    </location>
</feature>
<evidence type="ECO:0000256" key="2">
    <source>
        <dbReference type="ARBA" id="ARBA00008489"/>
    </source>
</evidence>
<protein>
    <submittedName>
        <fullName evidence="10">Ras-GAP domain-containing protein</fullName>
    </submittedName>
</protein>
<dbReference type="PROSITE" id="PS50018">
    <property type="entry name" value="RAS_GTPASE_ACTIV_2"/>
    <property type="match status" value="1"/>
</dbReference>
<proteinExistence type="inferred from homology"/>
<dbReference type="PROSITE" id="PS51205">
    <property type="entry name" value="VPS9"/>
    <property type="match status" value="1"/>
</dbReference>
<dbReference type="InterPro" id="IPR037191">
    <property type="entry name" value="VPS9_dom_sf"/>
</dbReference>
<evidence type="ECO:0000256" key="3">
    <source>
        <dbReference type="ARBA" id="ARBA00022583"/>
    </source>
</evidence>
<feature type="region of interest" description="Disordered" evidence="6">
    <location>
        <begin position="602"/>
        <end position="673"/>
    </location>
</feature>
<keyword evidence="9" id="KW-1185">Reference proteome</keyword>
<evidence type="ECO:0000313" key="10">
    <source>
        <dbReference type="WBParaSite" id="SPAL_0000997300.1"/>
    </source>
</evidence>
<dbReference type="InterPro" id="IPR008936">
    <property type="entry name" value="Rho_GTPase_activation_prot"/>
</dbReference>